<dbReference type="KEGG" id="ial:IALB_1977"/>
<reference evidence="2 3" key="1">
    <citation type="journal article" date="2012" name="Front. Microbiol.">
        <title>Complete genome of Ignavibacterium album, a metabolically versatile, flagellated, facultative anaerobe from the phylum Chlorobi.</title>
        <authorList>
            <person name="Liu Z."/>
            <person name="Frigaard N.-U."/>
            <person name="Vogl K."/>
            <person name="Iino T."/>
            <person name="Ohkuma M."/>
            <person name="Overmann J."/>
            <person name="Bryant D.A."/>
        </authorList>
    </citation>
    <scope>NUCLEOTIDE SEQUENCE [LARGE SCALE GENOMIC DNA]</scope>
    <source>
        <strain evidence="3">DSM 19864 / JCM 16511 / NBRC 101810 / Mat9-16</strain>
    </source>
</reference>
<keyword evidence="3" id="KW-1185">Reference proteome</keyword>
<sequence>MADNQKLFSCQNLSMDFKIRCRNSRNPRHFKQYPRRNRCRYPFTHRRYNLLTHHSQKNSIYGTGQIQKPQLKKSYSYSKKMKIIFFLFYSFFTLFSSLSIITLITDDILIGAFQLVITSLIGAIAWFLVHLFKQIEIHSNKISDIHLKVALLENNFNLVTSPHFASLMQNPSPDTSHSQHNNNPDERN</sequence>
<evidence type="ECO:0000313" key="3">
    <source>
        <dbReference type="Proteomes" id="UP000007394"/>
    </source>
</evidence>
<dbReference type="Proteomes" id="UP000007394">
    <property type="component" value="Chromosome"/>
</dbReference>
<dbReference type="EMBL" id="CP003418">
    <property type="protein sequence ID" value="AFH49683.1"/>
    <property type="molecule type" value="Genomic_DNA"/>
</dbReference>
<keyword evidence="1" id="KW-0472">Membrane</keyword>
<evidence type="ECO:0000256" key="1">
    <source>
        <dbReference type="SAM" id="Phobius"/>
    </source>
</evidence>
<accession>I0AL26</accession>
<name>I0AL26_IGNAJ</name>
<organism evidence="2 3">
    <name type="scientific">Ignavibacterium album (strain DSM 19864 / JCM 16511 / NBRC 101810 / Mat9-16)</name>
    <dbReference type="NCBI Taxonomy" id="945713"/>
    <lineage>
        <taxon>Bacteria</taxon>
        <taxon>Pseudomonadati</taxon>
        <taxon>Ignavibacteriota</taxon>
        <taxon>Ignavibacteria</taxon>
        <taxon>Ignavibacteriales</taxon>
        <taxon>Ignavibacteriaceae</taxon>
        <taxon>Ignavibacterium</taxon>
    </lineage>
</organism>
<feature type="transmembrane region" description="Helical" evidence="1">
    <location>
        <begin position="83"/>
        <end position="104"/>
    </location>
</feature>
<keyword evidence="1" id="KW-0812">Transmembrane</keyword>
<dbReference type="HOGENOM" id="CLU_1439300_0_0_10"/>
<gene>
    <name evidence="2" type="ordered locus">IALB_1977</name>
</gene>
<evidence type="ECO:0000313" key="2">
    <source>
        <dbReference type="EMBL" id="AFH49683.1"/>
    </source>
</evidence>
<keyword evidence="1" id="KW-1133">Transmembrane helix</keyword>
<protein>
    <submittedName>
        <fullName evidence="2">Uncharacterized protein</fullName>
    </submittedName>
</protein>
<dbReference type="AlphaFoldDB" id="I0AL26"/>
<proteinExistence type="predicted"/>
<feature type="transmembrane region" description="Helical" evidence="1">
    <location>
        <begin position="110"/>
        <end position="132"/>
    </location>
</feature>